<feature type="compositionally biased region" description="Polar residues" evidence="8">
    <location>
        <begin position="199"/>
        <end position="210"/>
    </location>
</feature>
<proteinExistence type="predicted"/>
<feature type="domain" description="C2H2-type" evidence="9">
    <location>
        <begin position="371"/>
        <end position="398"/>
    </location>
</feature>
<dbReference type="PROSITE" id="PS00028">
    <property type="entry name" value="ZINC_FINGER_C2H2_1"/>
    <property type="match status" value="4"/>
</dbReference>
<dbReference type="GO" id="GO:0000978">
    <property type="term" value="F:RNA polymerase II cis-regulatory region sequence-specific DNA binding"/>
    <property type="evidence" value="ECO:0007669"/>
    <property type="project" value="TreeGrafter"/>
</dbReference>
<keyword evidence="2" id="KW-0479">Metal-binding</keyword>
<comment type="caution">
    <text evidence="10">The sequence shown here is derived from an EMBL/GenBank/DDBJ whole genome shotgun (WGS) entry which is preliminary data.</text>
</comment>
<keyword evidence="6" id="KW-0539">Nucleus</keyword>
<dbReference type="SUPFAM" id="SSF57667">
    <property type="entry name" value="beta-beta-alpha zinc fingers"/>
    <property type="match status" value="2"/>
</dbReference>
<evidence type="ECO:0000259" key="9">
    <source>
        <dbReference type="PROSITE" id="PS50157"/>
    </source>
</evidence>
<dbReference type="GO" id="GO:0008270">
    <property type="term" value="F:zinc ion binding"/>
    <property type="evidence" value="ECO:0007669"/>
    <property type="project" value="UniProtKB-KW"/>
</dbReference>
<evidence type="ECO:0000256" key="3">
    <source>
        <dbReference type="ARBA" id="ARBA00022737"/>
    </source>
</evidence>
<evidence type="ECO:0000256" key="4">
    <source>
        <dbReference type="ARBA" id="ARBA00022771"/>
    </source>
</evidence>
<gene>
    <name evidence="10" type="primary">ZNF681</name>
    <name evidence="10" type="ORF">N1851_025491</name>
</gene>
<evidence type="ECO:0000256" key="7">
    <source>
        <dbReference type="PROSITE-ProRule" id="PRU00042"/>
    </source>
</evidence>
<dbReference type="EMBL" id="JAOPHQ010004764">
    <property type="protein sequence ID" value="KAK0138196.1"/>
    <property type="molecule type" value="Genomic_DNA"/>
</dbReference>
<dbReference type="PANTHER" id="PTHR23235">
    <property type="entry name" value="KRUEPPEL-LIKE TRANSCRIPTION FACTOR"/>
    <property type="match status" value="1"/>
</dbReference>
<feature type="compositionally biased region" description="Basic and acidic residues" evidence="8">
    <location>
        <begin position="1"/>
        <end position="12"/>
    </location>
</feature>
<dbReference type="InterPro" id="IPR036236">
    <property type="entry name" value="Znf_C2H2_sf"/>
</dbReference>
<evidence type="ECO:0000313" key="11">
    <source>
        <dbReference type="Proteomes" id="UP001174136"/>
    </source>
</evidence>
<feature type="region of interest" description="Disordered" evidence="8">
    <location>
        <begin position="193"/>
        <end position="262"/>
    </location>
</feature>
<feature type="domain" description="C2H2-type" evidence="9">
    <location>
        <begin position="121"/>
        <end position="148"/>
    </location>
</feature>
<dbReference type="GO" id="GO:0005634">
    <property type="term" value="C:nucleus"/>
    <property type="evidence" value="ECO:0007669"/>
    <property type="project" value="UniProtKB-SubCell"/>
</dbReference>
<dbReference type="Pfam" id="PF00096">
    <property type="entry name" value="zf-C2H2"/>
    <property type="match status" value="4"/>
</dbReference>
<feature type="region of interest" description="Disordered" evidence="8">
    <location>
        <begin position="1"/>
        <end position="28"/>
    </location>
</feature>
<feature type="domain" description="C2H2-type" evidence="9">
    <location>
        <begin position="399"/>
        <end position="426"/>
    </location>
</feature>
<accession>A0AA47NTR4</accession>
<dbReference type="FunFam" id="3.30.160.60:FF:000260">
    <property type="entry name" value="Spalt-like transcription factor 1"/>
    <property type="match status" value="1"/>
</dbReference>
<evidence type="ECO:0000313" key="10">
    <source>
        <dbReference type="EMBL" id="KAK0138196.1"/>
    </source>
</evidence>
<evidence type="ECO:0000256" key="1">
    <source>
        <dbReference type="ARBA" id="ARBA00004123"/>
    </source>
</evidence>
<evidence type="ECO:0000256" key="2">
    <source>
        <dbReference type="ARBA" id="ARBA00022723"/>
    </source>
</evidence>
<evidence type="ECO:0000256" key="5">
    <source>
        <dbReference type="ARBA" id="ARBA00022833"/>
    </source>
</evidence>
<name>A0AA47NTR4_MERPO</name>
<dbReference type="SMART" id="SM00355">
    <property type="entry name" value="ZnF_C2H2"/>
    <property type="match status" value="4"/>
</dbReference>
<reference evidence="10" key="1">
    <citation type="journal article" date="2023" name="Front. Mar. Sci.">
        <title>A new Merluccius polli reference genome to investigate the effects of global change in West African waters.</title>
        <authorList>
            <person name="Mateo J.L."/>
            <person name="Blanco-Fernandez C."/>
            <person name="Garcia-Vazquez E."/>
            <person name="Machado-Schiaffino G."/>
        </authorList>
    </citation>
    <scope>NUCLEOTIDE SEQUENCE</scope>
    <source>
        <strain evidence="10">C29</strain>
        <tissue evidence="10">Fin</tissue>
    </source>
</reference>
<dbReference type="AlphaFoldDB" id="A0AA47NTR4"/>
<evidence type="ECO:0000256" key="6">
    <source>
        <dbReference type="ARBA" id="ARBA00023242"/>
    </source>
</evidence>
<dbReference type="GO" id="GO:0000981">
    <property type="term" value="F:DNA-binding transcription factor activity, RNA polymerase II-specific"/>
    <property type="evidence" value="ECO:0007669"/>
    <property type="project" value="TreeGrafter"/>
</dbReference>
<keyword evidence="4 7" id="KW-0863">Zinc-finger</keyword>
<feature type="domain" description="C2H2-type" evidence="9">
    <location>
        <begin position="149"/>
        <end position="171"/>
    </location>
</feature>
<keyword evidence="5" id="KW-0862">Zinc</keyword>
<comment type="subcellular location">
    <subcellularLocation>
        <location evidence="1">Nucleus</location>
    </subcellularLocation>
</comment>
<evidence type="ECO:0000256" key="8">
    <source>
        <dbReference type="SAM" id="MobiDB-lite"/>
    </source>
</evidence>
<dbReference type="Proteomes" id="UP001174136">
    <property type="component" value="Unassembled WGS sequence"/>
</dbReference>
<dbReference type="PANTHER" id="PTHR23235:SF120">
    <property type="entry name" value="KRUPPEL-LIKE FACTOR 15"/>
    <property type="match status" value="1"/>
</dbReference>
<dbReference type="FunFam" id="3.30.160.60:FF:000744">
    <property type="entry name" value="zinc finger E-box-binding homeobox 1"/>
    <property type="match status" value="1"/>
</dbReference>
<organism evidence="10 11">
    <name type="scientific">Merluccius polli</name>
    <name type="common">Benguela hake</name>
    <name type="synonym">Merluccius cadenati</name>
    <dbReference type="NCBI Taxonomy" id="89951"/>
    <lineage>
        <taxon>Eukaryota</taxon>
        <taxon>Metazoa</taxon>
        <taxon>Chordata</taxon>
        <taxon>Craniata</taxon>
        <taxon>Vertebrata</taxon>
        <taxon>Euteleostomi</taxon>
        <taxon>Actinopterygii</taxon>
        <taxon>Neopterygii</taxon>
        <taxon>Teleostei</taxon>
        <taxon>Neoteleostei</taxon>
        <taxon>Acanthomorphata</taxon>
        <taxon>Zeiogadaria</taxon>
        <taxon>Gadariae</taxon>
        <taxon>Gadiformes</taxon>
        <taxon>Gadoidei</taxon>
        <taxon>Merlucciidae</taxon>
        <taxon>Merluccius</taxon>
    </lineage>
</organism>
<dbReference type="InterPro" id="IPR013087">
    <property type="entry name" value="Znf_C2H2_type"/>
</dbReference>
<dbReference type="FunFam" id="3.30.160.60:FF:001498">
    <property type="entry name" value="Zinc finger protein 404"/>
    <property type="match status" value="1"/>
</dbReference>
<dbReference type="PROSITE" id="PS50157">
    <property type="entry name" value="ZINC_FINGER_C2H2_2"/>
    <property type="match status" value="4"/>
</dbReference>
<keyword evidence="11" id="KW-1185">Reference proteome</keyword>
<dbReference type="Gene3D" id="3.30.160.60">
    <property type="entry name" value="Classic Zinc Finger"/>
    <property type="match status" value="4"/>
</dbReference>
<keyword evidence="3" id="KW-0677">Repeat</keyword>
<dbReference type="FunFam" id="3.30.160.60:FF:000624">
    <property type="entry name" value="zinc finger protein 697"/>
    <property type="match status" value="1"/>
</dbReference>
<feature type="compositionally biased region" description="Basic and acidic residues" evidence="8">
    <location>
        <begin position="211"/>
        <end position="220"/>
    </location>
</feature>
<sequence length="546" mass="60378">MLDEEFPPKDQNKVPTPEVQVKREPGEEEITKTIDALAQQGAEQSRFERESGTWRAISMYNAAGLGPSDYLGGGSTSRGGSSGAVQQNPAAREQLGFSYYRNNYNPARWRNIKSLMFKRGFACLYCGKNFSRRAHLERHKLIHTGEKPYICEVCGRRFNQKSSVKEHMKIHQKGLQPKPAEMPGTAERQHVPEEKFGTDTPQVENGSLSTVKDELPKDDTQLTTDVTVKSGPEAKVATQPPNPCPSGSQPTREAISDPGEDVRGFDRVGELWTSGPHVKKNPGTSNGIMGKNMPYVPGHGSLHPAPWEPLRSFPSSGKLYRNPSDNPTSLQRYSSLGSFNDGATSANFNVDDFTGSRRNPAFEPVKPKKCFVCPFCCKIFERSGHLERHVRIHTGEKPYGCQICGRFFNQKGSLKIHLKTHTNEMLEAQQQESKVYNTQPLMISGASTSGPATLAEHTSDSAYDVSHGEQAVTVKLEPETDDVLPPGNAHGIADQANFLWTSIIEESGRSLSPLRHLYNMATCIPFQTQLTSIMEVLVKTAVSEIF</sequence>
<protein>
    <submittedName>
        <fullName evidence="10">Zinc finger protein 681</fullName>
    </submittedName>
</protein>